<feature type="repeat" description="TPR" evidence="7">
    <location>
        <begin position="360"/>
        <end position="393"/>
    </location>
</feature>
<dbReference type="SMART" id="SM00028">
    <property type="entry name" value="TPR"/>
    <property type="match status" value="6"/>
</dbReference>
<organism evidence="10 11">
    <name type="scientific">Ostreococcus tauri</name>
    <name type="common">Marine green alga</name>
    <dbReference type="NCBI Taxonomy" id="70448"/>
    <lineage>
        <taxon>Eukaryota</taxon>
        <taxon>Viridiplantae</taxon>
        <taxon>Chlorophyta</taxon>
        <taxon>Mamiellophyceae</taxon>
        <taxon>Mamiellales</taxon>
        <taxon>Bathycoccaceae</taxon>
        <taxon>Ostreococcus</taxon>
    </lineage>
</organism>
<keyword evidence="3" id="KW-0498">Mitosis</keyword>
<name>A0A090N3U5_OSTTA</name>
<dbReference type="Pfam" id="PF13181">
    <property type="entry name" value="TPR_8"/>
    <property type="match status" value="1"/>
</dbReference>
<dbReference type="GeneID" id="9837188"/>
<dbReference type="STRING" id="70448.A0A090N3U5"/>
<evidence type="ECO:0000256" key="7">
    <source>
        <dbReference type="PROSITE-ProRule" id="PRU00339"/>
    </source>
</evidence>
<evidence type="ECO:0000313" key="10">
    <source>
        <dbReference type="EMBL" id="CEF98728.1"/>
    </source>
</evidence>
<reference evidence="11" key="1">
    <citation type="journal article" date="2006" name="Proc. Natl. Acad. Sci. U.S.A.">
        <title>Genome analysis of the smallest free-living eukaryote Ostreococcus tauri unveils many unique features.</title>
        <authorList>
            <person name="Derelle E."/>
            <person name="Ferraz C."/>
            <person name="Rombauts S."/>
            <person name="Rouze P."/>
            <person name="Worden A.Z."/>
            <person name="Robbens S."/>
            <person name="Partensky F."/>
            <person name="Degroeve S."/>
            <person name="Echeynie S."/>
            <person name="Cooke R."/>
            <person name="Saeys Y."/>
            <person name="Wuyts J."/>
            <person name="Jabbari K."/>
            <person name="Bowler C."/>
            <person name="Panaud O."/>
            <person name="Piegu B."/>
            <person name="Ball S.G."/>
            <person name="Ral J.-P."/>
            <person name="Bouget F.-Y."/>
            <person name="Piganeau G."/>
            <person name="De Baets B."/>
            <person name="Picard A."/>
            <person name="Delseny M."/>
            <person name="Demaille J."/>
            <person name="Van de Peer Y."/>
            <person name="Moreau H."/>
        </authorList>
    </citation>
    <scope>NUCLEOTIDE SEQUENCE [LARGE SCALE GENOMIC DNA]</scope>
    <source>
        <strain evidence="11">OTTH 0595 / CCAP 157/2 / RCC745</strain>
    </source>
</reference>
<dbReference type="FunCoup" id="A0A090N3U5">
    <property type="interactions" value="994"/>
</dbReference>
<evidence type="ECO:0000259" key="9">
    <source>
        <dbReference type="Pfam" id="PF04049"/>
    </source>
</evidence>
<dbReference type="InterPro" id="IPR007192">
    <property type="entry name" value="APC8"/>
</dbReference>
<evidence type="ECO:0000256" key="5">
    <source>
        <dbReference type="ARBA" id="ARBA00022803"/>
    </source>
</evidence>
<evidence type="ECO:0000256" key="6">
    <source>
        <dbReference type="ARBA" id="ARBA00023306"/>
    </source>
</evidence>
<feature type="repeat" description="TPR" evidence="7">
    <location>
        <begin position="394"/>
        <end position="427"/>
    </location>
</feature>
<dbReference type="SUPFAM" id="SSF48452">
    <property type="entry name" value="TPR-like"/>
    <property type="match status" value="2"/>
</dbReference>
<evidence type="ECO:0000256" key="8">
    <source>
        <dbReference type="SAM" id="MobiDB-lite"/>
    </source>
</evidence>
<dbReference type="RefSeq" id="XP_003080341.2">
    <property type="nucleotide sequence ID" value="XM_003080293.2"/>
</dbReference>
<protein>
    <submittedName>
        <fullName evidence="10">Tetratricopeptide repeat</fullName>
    </submittedName>
</protein>
<keyword evidence="1" id="KW-0132">Cell division</keyword>
<dbReference type="InterPro" id="IPR019734">
    <property type="entry name" value="TPR_rpt"/>
</dbReference>
<comment type="caution">
    <text evidence="10">The sequence shown here is derived from an EMBL/GenBank/DDBJ whole genome shotgun (WGS) entry which is preliminary data.</text>
</comment>
<dbReference type="GO" id="GO:0005680">
    <property type="term" value="C:anaphase-promoting complex"/>
    <property type="evidence" value="ECO:0007669"/>
    <property type="project" value="InterPro"/>
</dbReference>
<feature type="repeat" description="TPR" evidence="7">
    <location>
        <begin position="428"/>
        <end position="461"/>
    </location>
</feature>
<accession>A0A090N3U5</accession>
<dbReference type="Pfam" id="PF13176">
    <property type="entry name" value="TPR_7"/>
    <property type="match status" value="1"/>
</dbReference>
<dbReference type="PROSITE" id="PS50005">
    <property type="entry name" value="TPR"/>
    <property type="match status" value="3"/>
</dbReference>
<evidence type="ECO:0000313" key="11">
    <source>
        <dbReference type="Proteomes" id="UP000009170"/>
    </source>
</evidence>
<evidence type="ECO:0000256" key="2">
    <source>
        <dbReference type="ARBA" id="ARBA00022737"/>
    </source>
</evidence>
<dbReference type="OrthoDB" id="10262026at2759"/>
<keyword evidence="2" id="KW-0677">Repeat</keyword>
<gene>
    <name evidence="10" type="ORF">OT_ostta07g02520</name>
</gene>
<keyword evidence="5 7" id="KW-0802">TPR repeat</keyword>
<dbReference type="InterPro" id="IPR011990">
    <property type="entry name" value="TPR-like_helical_dom_sf"/>
</dbReference>
<dbReference type="GO" id="GO:0016567">
    <property type="term" value="P:protein ubiquitination"/>
    <property type="evidence" value="ECO:0007669"/>
    <property type="project" value="TreeGrafter"/>
</dbReference>
<dbReference type="Gene3D" id="1.25.40.10">
    <property type="entry name" value="Tetratricopeptide repeat domain"/>
    <property type="match status" value="2"/>
</dbReference>
<reference evidence="10 11" key="2">
    <citation type="journal article" date="2014" name="BMC Genomics">
        <title>An improved genome of the model marine alga Ostreococcus tauri unfolds by assessing Illumina de novo assemblies.</title>
        <authorList>
            <person name="Blanc-Mathieu R."/>
            <person name="Verhelst B."/>
            <person name="Derelle E."/>
            <person name="Rombauts S."/>
            <person name="Bouget F.Y."/>
            <person name="Carre I."/>
            <person name="Chateau A."/>
            <person name="Eyre-Walker A."/>
            <person name="Grimsley N."/>
            <person name="Moreau H."/>
            <person name="Piegu B."/>
            <person name="Rivals E."/>
            <person name="Schackwitz W."/>
            <person name="Van de Peer Y."/>
            <person name="Piganeau G."/>
        </authorList>
    </citation>
    <scope>NUCLEOTIDE SEQUENCE [LARGE SCALE GENOMIC DNA]</scope>
    <source>
        <strain evidence="11">OTTH 0595 / CCAP 157/2 / RCC745</strain>
    </source>
</reference>
<dbReference type="PANTHER" id="PTHR12558:SF10">
    <property type="entry name" value="CELL DIVISION CYCLE PROTEIN 23 HOMOLOG"/>
    <property type="match status" value="1"/>
</dbReference>
<evidence type="ECO:0000256" key="4">
    <source>
        <dbReference type="ARBA" id="ARBA00022786"/>
    </source>
</evidence>
<dbReference type="AlphaFoldDB" id="A0A090N3U5"/>
<keyword evidence="4" id="KW-0833">Ubl conjugation pathway</keyword>
<dbReference type="Proteomes" id="UP000009170">
    <property type="component" value="Unassembled WGS sequence"/>
</dbReference>
<dbReference type="GO" id="GO:0045842">
    <property type="term" value="P:positive regulation of mitotic metaphase/anaphase transition"/>
    <property type="evidence" value="ECO:0007669"/>
    <property type="project" value="TreeGrafter"/>
</dbReference>
<keyword evidence="11" id="KW-1185">Reference proteome</keyword>
<feature type="domain" description="Cdc23" evidence="9">
    <location>
        <begin position="22"/>
        <end position="296"/>
    </location>
</feature>
<evidence type="ECO:0000256" key="3">
    <source>
        <dbReference type="ARBA" id="ARBA00022776"/>
    </source>
</evidence>
<dbReference type="EMBL" id="CAID01000007">
    <property type="protein sequence ID" value="CEF98728.1"/>
    <property type="molecule type" value="Genomic_DNA"/>
</dbReference>
<dbReference type="Pfam" id="PF13432">
    <property type="entry name" value="TPR_16"/>
    <property type="match status" value="1"/>
</dbReference>
<proteinExistence type="predicted"/>
<keyword evidence="6" id="KW-0131">Cell cycle</keyword>
<sequence length="590" mass="66441">MSDIELSLRGTMVSRAPDDRAEELRRAIAACRARGLMRATAWACEQLCGMEEVGDGTSTPRAAGRRARADEDGMDVATTPSASVIEIGEDDDVYLLAKSYFDLGEYRRCAHALRNATAPLPAFLREYATFLAGEKSKGQSCAFGGANVDGGGDGVDSTQTPSIGARKIGPDPSAGTNVELESLNEWLQAQDASGSKDGFLTFLHGIVCRESGQHGHAKALLAEACRKYPLNWSAWQALIPLLTSEGEEQALDLPREHWVYRWFIGVFQLEMQKNKESLETFVAMGREFPQSKLLLGHMAEAHYNLREFDEAQEIYKDIRDIDPYRIDGMDNYSNVLYVKDSFAELSHLAHHMVGTDKYTPETCCVIGNYYSLKSMHAKAVVYFKRALKLNPRYLSAWTLMGHEYVEMKNPAAAIDAYRHAVDINPRDYRAWYGLGQTYEILQMPYYALYYYQQAVKLRPSDPRMWCAMGQCYESDQLRMFTSAIRCYQRAVANDEREGIALSKLATLHREKNEKAAAHYYLLNLKRLDEESSGSVDSNEKIDALEFLAQFYKKEGRYDEAEQACVRLLDAPGAAKHAAKALLREIHSQRF</sequence>
<evidence type="ECO:0000256" key="1">
    <source>
        <dbReference type="ARBA" id="ARBA00022618"/>
    </source>
</evidence>
<dbReference type="GO" id="GO:0031145">
    <property type="term" value="P:anaphase-promoting complex-dependent catabolic process"/>
    <property type="evidence" value="ECO:0007669"/>
    <property type="project" value="TreeGrafter"/>
</dbReference>
<dbReference type="InParanoid" id="A0A090N3U5"/>
<dbReference type="KEGG" id="ota:OT_ostta07g02520"/>
<feature type="region of interest" description="Disordered" evidence="8">
    <location>
        <begin position="55"/>
        <end position="75"/>
    </location>
</feature>
<dbReference type="PANTHER" id="PTHR12558">
    <property type="entry name" value="CELL DIVISION CYCLE 16,23,27"/>
    <property type="match status" value="1"/>
</dbReference>
<dbReference type="GO" id="GO:0051301">
    <property type="term" value="P:cell division"/>
    <property type="evidence" value="ECO:0007669"/>
    <property type="project" value="UniProtKB-KW"/>
</dbReference>
<dbReference type="Pfam" id="PF04049">
    <property type="entry name" value="ANAPC8"/>
    <property type="match status" value="1"/>
</dbReference>